<sequence>MSITTILVHVETDANARSRLEFAAAMARDHDASLIGFAGAGVQPVITGDGMYPIDGVYWQQMREEVEAALHQARELFLSVASGGFEASWRQDLAGPGVGLARAAAAADLVVSGTPQGASVSDVFRRADPGSLVLGTGRPVLFAAEGAVYRRPKTAVVAWKDTIEARRAVSAALPCLRPAERVLVAAVGTGDPDSLSDVVRLLMRHGVRAEAKAVGEADAPEEELVELALREGADLIVSGAYGHSRLREWAFGGFTRTLLDDDRLNRLMMG</sequence>
<dbReference type="Proteomes" id="UP000008130">
    <property type="component" value="Chromosome"/>
</dbReference>
<evidence type="ECO:0000313" key="1">
    <source>
        <dbReference type="EMBL" id="ADZ71046.1"/>
    </source>
</evidence>
<dbReference type="HOGENOM" id="CLU_049301_5_3_5"/>
<organism evidence="1 2">
    <name type="scientific">Polymorphum gilvum (strain LMG 25793 / CGMCC 1.9160 / SL003B-26A1)</name>
    <dbReference type="NCBI Taxonomy" id="991905"/>
    <lineage>
        <taxon>Bacteria</taxon>
        <taxon>Pseudomonadati</taxon>
        <taxon>Pseudomonadota</taxon>
        <taxon>Alphaproteobacteria</taxon>
        <taxon>Rhodobacterales</taxon>
        <taxon>Paracoccaceae</taxon>
        <taxon>Polymorphum</taxon>
    </lineage>
</organism>
<reference evidence="1 2" key="1">
    <citation type="journal article" date="2011" name="J. Bacteriol.">
        <title>Complete genome sequence of Polymorphum gilvum SL003B-26A1T, a crude oil-degrading bacterium from oil-polluted saline soil.</title>
        <authorList>
            <person name="Li S.G."/>
            <person name="Tang Y.Q."/>
            <person name="Nie Y."/>
            <person name="Cai M."/>
            <person name="Wu X.L."/>
        </authorList>
    </citation>
    <scope>NUCLEOTIDE SEQUENCE [LARGE SCALE GENOMIC DNA]</scope>
    <source>
        <strain evidence="2">LMG 25793 / CGMCC 1.9160 / SL003B-26A1</strain>
    </source>
</reference>
<protein>
    <submittedName>
        <fullName evidence="1">Putative universal stress protein, UspA-like protein</fullName>
    </submittedName>
</protein>
<keyword evidence="2" id="KW-1185">Reference proteome</keyword>
<evidence type="ECO:0000313" key="2">
    <source>
        <dbReference type="Proteomes" id="UP000008130"/>
    </source>
</evidence>
<gene>
    <name evidence="1" type="ordered locus">SL003B_2623</name>
</gene>
<dbReference type="EMBL" id="CP002568">
    <property type="protein sequence ID" value="ADZ71046.1"/>
    <property type="molecule type" value="Genomic_DNA"/>
</dbReference>
<dbReference type="OrthoDB" id="9804721at2"/>
<dbReference type="SUPFAM" id="SSF52402">
    <property type="entry name" value="Adenine nucleotide alpha hydrolases-like"/>
    <property type="match status" value="2"/>
</dbReference>
<dbReference type="eggNOG" id="COG0589">
    <property type="taxonomic scope" value="Bacteria"/>
</dbReference>
<proteinExistence type="predicted"/>
<accession>F2J4A4</accession>
<dbReference type="KEGG" id="pgv:SL003B_2623"/>
<dbReference type="Gene3D" id="3.40.50.12370">
    <property type="match status" value="1"/>
</dbReference>
<dbReference type="RefSeq" id="WP_013653360.1">
    <property type="nucleotide sequence ID" value="NC_015259.1"/>
</dbReference>
<name>F2J4A4_POLGS</name>
<dbReference type="AlphaFoldDB" id="F2J4A4"/>
<dbReference type="STRING" id="991905.SL003B_2623"/>
<dbReference type="CDD" id="cd00293">
    <property type="entry name" value="USP-like"/>
    <property type="match status" value="1"/>
</dbReference>